<evidence type="ECO:0000313" key="3">
    <source>
        <dbReference type="EMBL" id="CAD9375611.1"/>
    </source>
</evidence>
<feature type="compositionally biased region" description="Basic residues" evidence="1">
    <location>
        <begin position="236"/>
        <end position="246"/>
    </location>
</feature>
<dbReference type="EMBL" id="HBGS01005080">
    <property type="protein sequence ID" value="CAD9375611.1"/>
    <property type="molecule type" value="Transcribed_RNA"/>
</dbReference>
<reference evidence="3" key="1">
    <citation type="submission" date="2021-01" db="EMBL/GenBank/DDBJ databases">
        <authorList>
            <person name="Corre E."/>
            <person name="Pelletier E."/>
            <person name="Niang G."/>
            <person name="Scheremetjew M."/>
            <person name="Finn R."/>
            <person name="Kale V."/>
            <person name="Holt S."/>
            <person name="Cochrane G."/>
            <person name="Meng A."/>
            <person name="Brown T."/>
            <person name="Cohen L."/>
        </authorList>
    </citation>
    <scope>NUCLEOTIDE SEQUENCE</scope>
    <source>
        <strain evidence="3">CCMP1381</strain>
    </source>
</reference>
<feature type="region of interest" description="Disordered" evidence="1">
    <location>
        <begin position="235"/>
        <end position="261"/>
    </location>
</feature>
<evidence type="ECO:0000256" key="1">
    <source>
        <dbReference type="SAM" id="MobiDB-lite"/>
    </source>
</evidence>
<feature type="domain" description="ILEI/PANDER" evidence="2">
    <location>
        <begin position="90"/>
        <end position="179"/>
    </location>
</feature>
<accession>A0A7S2AT11</accession>
<sequence length="261" mass="28227">MTNRSSEAPPPIGNGSVAVECNGYAAGRGSGWVSFQGVTRGVTKGSKEGHHQLEVTKSGVEVVHFAKNKVGIHVVELEAITKPKPKTAGAMEFKFVSSQTFNLYGNASGLTEKETGRWCKWVAKRPMGRIVAVCITDTAMAKTRPLKAEVYEALHDLGADKSLRLIGYREPFAFVGWKGLKQGKGVVGQDPKKQSKTLVRIETTVRKGTSNRDGTGLEFQEVKQDEVKLLGALSAAKKKQSQKKRAALPSPPLSPKKKKLG</sequence>
<proteinExistence type="predicted"/>
<evidence type="ECO:0000259" key="2">
    <source>
        <dbReference type="Pfam" id="PF15711"/>
    </source>
</evidence>
<dbReference type="InterPro" id="IPR039477">
    <property type="entry name" value="ILEI/PANDER_dom"/>
</dbReference>
<organism evidence="3">
    <name type="scientific">Octactis speculum</name>
    <dbReference type="NCBI Taxonomy" id="3111310"/>
    <lineage>
        <taxon>Eukaryota</taxon>
        <taxon>Sar</taxon>
        <taxon>Stramenopiles</taxon>
        <taxon>Ochrophyta</taxon>
        <taxon>Dictyochophyceae</taxon>
        <taxon>Dictyochales</taxon>
        <taxon>Dictyochaceae</taxon>
        <taxon>Octactis</taxon>
    </lineage>
</organism>
<name>A0A7S2AT11_9STRA</name>
<protein>
    <recommendedName>
        <fullName evidence="2">ILEI/PANDER domain-containing protein</fullName>
    </recommendedName>
</protein>
<dbReference type="Pfam" id="PF15711">
    <property type="entry name" value="ILEI"/>
    <property type="match status" value="1"/>
</dbReference>
<gene>
    <name evidence="3" type="ORF">DSPE1174_LOCUS2620</name>
</gene>
<dbReference type="AlphaFoldDB" id="A0A7S2AT11"/>